<organism evidence="7 8">
    <name type="scientific">Cynara cardunculus var. scolymus</name>
    <name type="common">Globe artichoke</name>
    <name type="synonym">Cynara scolymus</name>
    <dbReference type="NCBI Taxonomy" id="59895"/>
    <lineage>
        <taxon>Eukaryota</taxon>
        <taxon>Viridiplantae</taxon>
        <taxon>Streptophyta</taxon>
        <taxon>Embryophyta</taxon>
        <taxon>Tracheophyta</taxon>
        <taxon>Spermatophyta</taxon>
        <taxon>Magnoliopsida</taxon>
        <taxon>eudicotyledons</taxon>
        <taxon>Gunneridae</taxon>
        <taxon>Pentapetalae</taxon>
        <taxon>asterids</taxon>
        <taxon>campanulids</taxon>
        <taxon>Asterales</taxon>
        <taxon>Asteraceae</taxon>
        <taxon>Carduoideae</taxon>
        <taxon>Cardueae</taxon>
        <taxon>Carduinae</taxon>
        <taxon>Cynara</taxon>
    </lineage>
</organism>
<evidence type="ECO:0000256" key="1">
    <source>
        <dbReference type="ARBA" id="ARBA00001962"/>
    </source>
</evidence>
<dbReference type="InterPro" id="IPR041736">
    <property type="entry name" value="4OHPhenylPyrv_dOase_N"/>
</dbReference>
<keyword evidence="5" id="KW-0408">Iron</keyword>
<comment type="cofactor">
    <cofactor evidence="1">
        <name>Fe cation</name>
        <dbReference type="ChEBI" id="CHEBI:24875"/>
    </cofactor>
</comment>
<dbReference type="PANTHER" id="PTHR11959">
    <property type="entry name" value="4-HYDROXYPHENYLPYRUVATE DIOXYGENASE"/>
    <property type="match status" value="1"/>
</dbReference>
<dbReference type="InterPro" id="IPR005956">
    <property type="entry name" value="4OHPhenylPyrv_dOase"/>
</dbReference>
<dbReference type="AlphaFoldDB" id="A0A103XH65"/>
<keyword evidence="3" id="KW-0479">Metal-binding</keyword>
<sequence length="278" mass="30132">MPIVAKSDLSAENKAHASYLLRCGQLLFLITAPYSATISTVDTNTASIPTFSHAACRAFIAAHGLAVRSVAIEVDDAELAYSISVSNGAKSFSLPITLGEPENSVVISEVQVYNDAVLRYISYTKPTVDIASTFLSGFEPIETSSSFPGQNYDLRCLDHAFGTVPELASAVNYLKSFTGFHKFAEIGGEDIGTIESWLNTVCLACNDETVILGLCEPVYGTPWTSQILTYFEHNEGPGFQHLALESEDIFWTLREMKQRSGFGGLALMPPPLRLTTGI</sequence>
<evidence type="ECO:0000256" key="2">
    <source>
        <dbReference type="ARBA" id="ARBA00005877"/>
    </source>
</evidence>
<dbReference type="OMA" id="CAHASNC"/>
<dbReference type="Gramene" id="KVH90691">
    <property type="protein sequence ID" value="KVH90691"/>
    <property type="gene ID" value="Ccrd_007271"/>
</dbReference>
<accession>A0A103XH65</accession>
<dbReference type="Proteomes" id="UP000243975">
    <property type="component" value="Unassembled WGS sequence"/>
</dbReference>
<evidence type="ECO:0000256" key="4">
    <source>
        <dbReference type="ARBA" id="ARBA00022737"/>
    </source>
</evidence>
<dbReference type="Gene3D" id="3.10.180.10">
    <property type="entry name" value="2,3-Dihydroxybiphenyl 1,2-Dioxygenase, domain 1"/>
    <property type="match status" value="2"/>
</dbReference>
<name>A0A103XH65_CYNCS</name>
<dbReference type="PROSITE" id="PS51819">
    <property type="entry name" value="VOC"/>
    <property type="match status" value="1"/>
</dbReference>
<keyword evidence="7" id="KW-0223">Dioxygenase</keyword>
<dbReference type="GO" id="GO:0003868">
    <property type="term" value="F:4-hydroxyphenylpyruvate dioxygenase activity"/>
    <property type="evidence" value="ECO:0007669"/>
    <property type="project" value="InterPro"/>
</dbReference>
<keyword evidence="8" id="KW-1185">Reference proteome</keyword>
<dbReference type="GO" id="GO:0006572">
    <property type="term" value="P:L-tyrosine catabolic process"/>
    <property type="evidence" value="ECO:0007669"/>
    <property type="project" value="TreeGrafter"/>
</dbReference>
<keyword evidence="7" id="KW-0560">Oxidoreductase</keyword>
<dbReference type="InterPro" id="IPR037523">
    <property type="entry name" value="VOC_core"/>
</dbReference>
<comment type="caution">
    <text evidence="7">The sequence shown here is derived from an EMBL/GenBank/DDBJ whole genome shotgun (WGS) entry which is preliminary data.</text>
</comment>
<dbReference type="GO" id="GO:0046872">
    <property type="term" value="F:metal ion binding"/>
    <property type="evidence" value="ECO:0007669"/>
    <property type="project" value="UniProtKB-KW"/>
</dbReference>
<protein>
    <submittedName>
        <fullName evidence="7">4-hydroxyphenylpyruvate dioxygenase</fullName>
    </submittedName>
</protein>
<gene>
    <name evidence="7" type="ORF">Ccrd_007271</name>
</gene>
<dbReference type="InterPro" id="IPR029068">
    <property type="entry name" value="Glyas_Bleomycin-R_OHBP_Dase"/>
</dbReference>
<keyword evidence="4" id="KW-0677">Repeat</keyword>
<evidence type="ECO:0000256" key="3">
    <source>
        <dbReference type="ARBA" id="ARBA00022723"/>
    </source>
</evidence>
<evidence type="ECO:0000256" key="5">
    <source>
        <dbReference type="ARBA" id="ARBA00023004"/>
    </source>
</evidence>
<evidence type="ECO:0000313" key="7">
    <source>
        <dbReference type="EMBL" id="KVH90691.1"/>
    </source>
</evidence>
<dbReference type="EMBL" id="LEKV01005097">
    <property type="protein sequence ID" value="KVH90691.1"/>
    <property type="molecule type" value="Genomic_DNA"/>
</dbReference>
<dbReference type="STRING" id="59895.A0A103XH65"/>
<evidence type="ECO:0000313" key="8">
    <source>
        <dbReference type="Proteomes" id="UP000243975"/>
    </source>
</evidence>
<dbReference type="SUPFAM" id="SSF54593">
    <property type="entry name" value="Glyoxalase/Bleomycin resistance protein/Dihydroxybiphenyl dioxygenase"/>
    <property type="match status" value="1"/>
</dbReference>
<proteinExistence type="inferred from homology"/>
<dbReference type="PANTHER" id="PTHR11959:SF15">
    <property type="entry name" value="4-HYDROXYPHENYLPYRUVATE DIOXYGENASE"/>
    <property type="match status" value="1"/>
</dbReference>
<feature type="domain" description="VOC" evidence="6">
    <location>
        <begin position="156"/>
        <end position="278"/>
    </location>
</feature>
<dbReference type="CDD" id="cd08342">
    <property type="entry name" value="HPPD_N_like"/>
    <property type="match status" value="1"/>
</dbReference>
<evidence type="ECO:0000259" key="6">
    <source>
        <dbReference type="PROSITE" id="PS51819"/>
    </source>
</evidence>
<reference evidence="7 8" key="1">
    <citation type="journal article" date="2016" name="Sci. Rep.">
        <title>The genome sequence of the outbreeding globe artichoke constructed de novo incorporating a phase-aware low-pass sequencing strategy of F1 progeny.</title>
        <authorList>
            <person name="Scaglione D."/>
            <person name="Reyes-Chin-Wo S."/>
            <person name="Acquadro A."/>
            <person name="Froenicke L."/>
            <person name="Portis E."/>
            <person name="Beitel C."/>
            <person name="Tirone M."/>
            <person name="Mauro R."/>
            <person name="Lo Monaco A."/>
            <person name="Mauromicale G."/>
            <person name="Faccioli P."/>
            <person name="Cattivelli L."/>
            <person name="Rieseberg L."/>
            <person name="Michelmore R."/>
            <person name="Lanteri S."/>
        </authorList>
    </citation>
    <scope>NUCLEOTIDE SEQUENCE [LARGE SCALE GENOMIC DNA]</scope>
    <source>
        <strain evidence="7">2C</strain>
    </source>
</reference>
<comment type="similarity">
    <text evidence="2">Belongs to the 4HPPD family.</text>
</comment>